<dbReference type="InterPro" id="IPR005053">
    <property type="entry name" value="MobA_MobL"/>
</dbReference>
<dbReference type="NCBIfam" id="TIGR02768">
    <property type="entry name" value="TraA_Ti"/>
    <property type="match status" value="1"/>
</dbReference>
<evidence type="ECO:0000259" key="2">
    <source>
        <dbReference type="Pfam" id="PF03389"/>
    </source>
</evidence>
<dbReference type="AlphaFoldDB" id="A0AAE0LIN3"/>
<protein>
    <recommendedName>
        <fullName evidence="2">MobA/MobL protein domain-containing protein</fullName>
    </recommendedName>
</protein>
<dbReference type="InterPro" id="IPR014136">
    <property type="entry name" value="TraA_Ti"/>
</dbReference>
<keyword evidence="1" id="KW-0184">Conjugation</keyword>
<dbReference type="Gene3D" id="3.30.930.30">
    <property type="match status" value="1"/>
</dbReference>
<dbReference type="Pfam" id="PF03389">
    <property type="entry name" value="MobA_MobL"/>
    <property type="match status" value="1"/>
</dbReference>
<organism evidence="3 4">
    <name type="scientific">Cymbomonas tetramitiformis</name>
    <dbReference type="NCBI Taxonomy" id="36881"/>
    <lineage>
        <taxon>Eukaryota</taxon>
        <taxon>Viridiplantae</taxon>
        <taxon>Chlorophyta</taxon>
        <taxon>Pyramimonadophyceae</taxon>
        <taxon>Pyramimonadales</taxon>
        <taxon>Pyramimonadaceae</taxon>
        <taxon>Cymbomonas</taxon>
    </lineage>
</organism>
<accession>A0AAE0LIN3</accession>
<dbReference type="Gene3D" id="2.30.30.940">
    <property type="match status" value="1"/>
</dbReference>
<gene>
    <name evidence="3" type="ORF">CYMTET_5819</name>
</gene>
<dbReference type="EMBL" id="LGRX02001216">
    <property type="protein sequence ID" value="KAK3286593.1"/>
    <property type="molecule type" value="Genomic_DNA"/>
</dbReference>
<dbReference type="CDD" id="cd17933">
    <property type="entry name" value="DEXSc_RecD-like"/>
    <property type="match status" value="1"/>
</dbReference>
<comment type="caution">
    <text evidence="3">The sequence shown here is derived from an EMBL/GenBank/DDBJ whole genome shotgun (WGS) entry which is preliminary data.</text>
</comment>
<dbReference type="InterPro" id="IPR027417">
    <property type="entry name" value="P-loop_NTPase"/>
</dbReference>
<proteinExistence type="predicted"/>
<evidence type="ECO:0000313" key="3">
    <source>
        <dbReference type="EMBL" id="KAK3286593.1"/>
    </source>
</evidence>
<evidence type="ECO:0000256" key="1">
    <source>
        <dbReference type="ARBA" id="ARBA00022971"/>
    </source>
</evidence>
<reference evidence="3 4" key="1">
    <citation type="journal article" date="2015" name="Genome Biol. Evol.">
        <title>Comparative Genomics of a Bacterivorous Green Alga Reveals Evolutionary Causalities and Consequences of Phago-Mixotrophic Mode of Nutrition.</title>
        <authorList>
            <person name="Burns J.A."/>
            <person name="Paasch A."/>
            <person name="Narechania A."/>
            <person name="Kim E."/>
        </authorList>
    </citation>
    <scope>NUCLEOTIDE SEQUENCE [LARGE SCALE GENOMIC DNA]</scope>
    <source>
        <strain evidence="3 4">PLY_AMNH</strain>
    </source>
</reference>
<sequence>MDHSMAIYHLSAKAISRGDGRSAVAAAAYRRGARMEDRAEVRVSDYSRKERVAHSELGLPEDCPEWLQSIADAPGNQASEELWNIYSEFETRKNALLAREMVLALPVELSVEQNVELVRDFVRAEFSAHGVVTDWSIHDEEGNPHAHVMILPRRPTLEGFGPKSMPITNGDGEVVFRANGQPMYQPVVGSRSDLSRWREQWAHVQNEHLERRGHNVRVDHRSNRERGIDLVPTRHIGAAGVGMWEQGRPSDRYDQYRQTLAENGRRILDNPDEIIRKVAQGRSVFSEHDLIKEAGKYLNTAQEIEVFRVRVMQSPELVQLADEVRHETQDWVLSAAKYTSQEMLSIETEMAGLASKMGSLESHGITINQGKASLKEFSFLGHEQQVAVEHVLIDKQLASVVGFAGSGKTTMVEAAKHGWEAAGYTVKGGALSGIAAQGLGDGAGIESRTLASWEYAWKDGRELLTSKDVLVIDEAGMIGSRQMRDLLSRANDAGAKVVLIGDAEQLQPIEAGAAFRAISEQTGTAVIGEIRRQHEDWMREASKSFATHKTEEAFAAYQSRGHVVHELTADHAKDRLVADWMDSSSSEGNQIILAHRRIDVADLNLRVREALVEEGSLKGGLAVEVAGGLRDFAPGEQVIFQSNDRALGVKNGMLGRVERMGSASLDVRLGTAGEPGQLIKLDLKSYNHVDYGYAATIHKSQGVTVDRSFVYGSGSMDRHLTYVSMTRHRDDVKFYSSADEFKDPKKIGAKLSRARLQSTTLDYLERRQSAPEKDRVAYLRQVFERQVARLKSVAERLAEIPAQLKQRFGVEVEKPAPVAIQPLPEGARKGVSIHAGSKDVRQEVSSTMRSVGQGSAPKPLISAISANEARSVKAELLAASVIEKEVGSQRAVIGALNNLHRVSKFVSPEFQREVSALTPHQVESGAVSKIMDKMGVDDRDQAQITRDVSALKQKMETGRRQYVQTVERAIKRASIEVPALSGEAQQYAQRLSEIKEPAAAKQFIENTPRAEVLAEEIKQFGRTLNKRFGVSSLKEIEGTRQLDLKISGLTPQQVTQKAKPILQMREGLSRVQAFTRSFGLGMSR</sequence>
<dbReference type="Gene3D" id="3.40.50.300">
    <property type="entry name" value="P-loop containing nucleotide triphosphate hydrolases"/>
    <property type="match status" value="2"/>
</dbReference>
<name>A0AAE0LIN3_9CHLO</name>
<feature type="domain" description="MobA/MobL protein" evidence="2">
    <location>
        <begin position="21"/>
        <end position="239"/>
    </location>
</feature>
<keyword evidence="4" id="KW-1185">Reference proteome</keyword>
<evidence type="ECO:0000313" key="4">
    <source>
        <dbReference type="Proteomes" id="UP001190700"/>
    </source>
</evidence>
<dbReference type="Pfam" id="PF13604">
    <property type="entry name" value="AAA_30"/>
    <property type="match status" value="1"/>
</dbReference>
<dbReference type="SUPFAM" id="SSF52540">
    <property type="entry name" value="P-loop containing nucleoside triphosphate hydrolases"/>
    <property type="match status" value="2"/>
</dbReference>
<dbReference type="CDD" id="cd18809">
    <property type="entry name" value="SF1_C_RecD"/>
    <property type="match status" value="1"/>
</dbReference>
<dbReference type="Proteomes" id="UP001190700">
    <property type="component" value="Unassembled WGS sequence"/>
</dbReference>